<evidence type="ECO:0000256" key="1">
    <source>
        <dbReference type="SAM" id="MobiDB-lite"/>
    </source>
</evidence>
<dbReference type="InterPro" id="IPR002711">
    <property type="entry name" value="HNH"/>
</dbReference>
<dbReference type="AlphaFoldDB" id="A0A937X415"/>
<accession>A0A937X415</accession>
<keyword evidence="3" id="KW-0378">Hydrolase</keyword>
<evidence type="ECO:0000313" key="3">
    <source>
        <dbReference type="EMBL" id="MBM3274387.1"/>
    </source>
</evidence>
<comment type="caution">
    <text evidence="3">The sequence shown here is derived from an EMBL/GenBank/DDBJ whole genome shotgun (WGS) entry which is preliminary data.</text>
</comment>
<dbReference type="GO" id="GO:0003676">
    <property type="term" value="F:nucleic acid binding"/>
    <property type="evidence" value="ECO:0007669"/>
    <property type="project" value="InterPro"/>
</dbReference>
<protein>
    <submittedName>
        <fullName evidence="3">HNH endonuclease</fullName>
    </submittedName>
</protein>
<dbReference type="Gene3D" id="1.10.30.50">
    <property type="match status" value="1"/>
</dbReference>
<feature type="compositionally biased region" description="Basic residues" evidence="1">
    <location>
        <begin position="27"/>
        <end position="38"/>
    </location>
</feature>
<dbReference type="Proteomes" id="UP000703893">
    <property type="component" value="Unassembled WGS sequence"/>
</dbReference>
<proteinExistence type="predicted"/>
<feature type="domain" description="HNH nuclease" evidence="2">
    <location>
        <begin position="43"/>
        <end position="96"/>
    </location>
</feature>
<gene>
    <name evidence="3" type="ORF">FJZ00_04500</name>
</gene>
<keyword evidence="3" id="KW-0255">Endonuclease</keyword>
<name>A0A937X415_9BACT</name>
<dbReference type="GO" id="GO:0004519">
    <property type="term" value="F:endonuclease activity"/>
    <property type="evidence" value="ECO:0007669"/>
    <property type="project" value="UniProtKB-KW"/>
</dbReference>
<keyword evidence="3" id="KW-0540">Nuclease</keyword>
<dbReference type="GO" id="GO:0008270">
    <property type="term" value="F:zinc ion binding"/>
    <property type="evidence" value="ECO:0007669"/>
    <property type="project" value="InterPro"/>
</dbReference>
<evidence type="ECO:0000259" key="2">
    <source>
        <dbReference type="SMART" id="SM00507"/>
    </source>
</evidence>
<sequence length="124" mass="13991">MKRSPLKRHSEIKRKAPLPRSTEPLKKTRLNPRGRKYKPIPQEVREAVTERAKGLCEVTLPGCLVRLQHLHHKLSRAQGGRHVADNLAGCCMSCHGKIHANPEWAYRHGWLIRGQAAPEESANG</sequence>
<dbReference type="Pfam" id="PF01844">
    <property type="entry name" value="HNH"/>
    <property type="match status" value="1"/>
</dbReference>
<dbReference type="CDD" id="cd00085">
    <property type="entry name" value="HNHc"/>
    <property type="match status" value="1"/>
</dbReference>
<reference evidence="3 4" key="1">
    <citation type="submission" date="2019-03" db="EMBL/GenBank/DDBJ databases">
        <title>Lake Tanganyika Metagenome-Assembled Genomes (MAGs).</title>
        <authorList>
            <person name="Tran P."/>
        </authorList>
    </citation>
    <scope>NUCLEOTIDE SEQUENCE [LARGE SCALE GENOMIC DNA]</scope>
    <source>
        <strain evidence="3">K_DeepCast_65m_m2_236</strain>
    </source>
</reference>
<dbReference type="EMBL" id="VGJX01000199">
    <property type="protein sequence ID" value="MBM3274387.1"/>
    <property type="molecule type" value="Genomic_DNA"/>
</dbReference>
<feature type="region of interest" description="Disordered" evidence="1">
    <location>
        <begin position="1"/>
        <end position="38"/>
    </location>
</feature>
<dbReference type="SMART" id="SM00507">
    <property type="entry name" value="HNHc"/>
    <property type="match status" value="1"/>
</dbReference>
<feature type="compositionally biased region" description="Basic residues" evidence="1">
    <location>
        <begin position="1"/>
        <end position="17"/>
    </location>
</feature>
<evidence type="ECO:0000313" key="4">
    <source>
        <dbReference type="Proteomes" id="UP000703893"/>
    </source>
</evidence>
<organism evidence="3 4">
    <name type="scientific">Candidatus Tanganyikabacteria bacterium</name>
    <dbReference type="NCBI Taxonomy" id="2961651"/>
    <lineage>
        <taxon>Bacteria</taxon>
        <taxon>Bacillati</taxon>
        <taxon>Candidatus Sericytochromatia</taxon>
        <taxon>Candidatus Tanganyikabacteria</taxon>
    </lineage>
</organism>
<dbReference type="InterPro" id="IPR003615">
    <property type="entry name" value="HNH_nuc"/>
</dbReference>